<feature type="region of interest" description="Disordered" evidence="1">
    <location>
        <begin position="140"/>
        <end position="159"/>
    </location>
</feature>
<sequence length="440" mass="47416">RQISDPRMGRKCACRPSNKQMQSTASRRPRLSSGSPRNSPAEGSSRRRPGLRQLSVAPDWRRPRWHQKSPALDELANLYCSARQQQGECECQVQLGRETAAARRGNGAEFGVQTPSESASSRRRGRRCRPFEARRLPDGVRRRVSSRRRAAAVKQDGDFKVPARGAAQILGDACESPAPSRNPRCHPSPSPSATPKPTPASPSNPFFKAISASPDVSELRLTLQQALGQGERCRFRSALAEYKSSGGVDRLIGRLAEIFQAAARSPRQVVRAASRPPYGSCWPAMSSAVSAWPKAAADGLAKAVAAITGGGAVLADQSTAASKAKGVKQCPRCKLVVRRRSLRKLTQRDGEAIRSGAAEEAAKANDFDSTVAHNRNSAVLPPPASVDALVNSVCQTACSGAYRHPQLHGHVAYGTPPASGCERTRAKWTTSCFAWECWPL</sequence>
<organism evidence="2 3">
    <name type="scientific">Macrostomum lignano</name>
    <dbReference type="NCBI Taxonomy" id="282301"/>
    <lineage>
        <taxon>Eukaryota</taxon>
        <taxon>Metazoa</taxon>
        <taxon>Spiralia</taxon>
        <taxon>Lophotrochozoa</taxon>
        <taxon>Platyhelminthes</taxon>
        <taxon>Rhabditophora</taxon>
        <taxon>Macrostomorpha</taxon>
        <taxon>Macrostomida</taxon>
        <taxon>Macrostomidae</taxon>
        <taxon>Macrostomum</taxon>
    </lineage>
</organism>
<evidence type="ECO:0000256" key="1">
    <source>
        <dbReference type="SAM" id="MobiDB-lite"/>
    </source>
</evidence>
<keyword evidence="2" id="KW-1185">Reference proteome</keyword>
<feature type="region of interest" description="Disordered" evidence="1">
    <location>
        <begin position="173"/>
        <end position="209"/>
    </location>
</feature>
<name>A0A1I8F677_9PLAT</name>
<feature type="region of interest" description="Disordered" evidence="1">
    <location>
        <begin position="102"/>
        <end position="127"/>
    </location>
</feature>
<protein>
    <submittedName>
        <fullName evidence="3">PARP-type domain-containing protein</fullName>
    </submittedName>
</protein>
<feature type="compositionally biased region" description="Basic residues" evidence="1">
    <location>
        <begin position="142"/>
        <end position="151"/>
    </location>
</feature>
<dbReference type="Proteomes" id="UP000095280">
    <property type="component" value="Unplaced"/>
</dbReference>
<feature type="compositionally biased region" description="Pro residues" evidence="1">
    <location>
        <begin position="186"/>
        <end position="202"/>
    </location>
</feature>
<accession>A0A1I8F677</accession>
<feature type="compositionally biased region" description="Low complexity" evidence="1">
    <location>
        <begin position="31"/>
        <end position="40"/>
    </location>
</feature>
<evidence type="ECO:0000313" key="2">
    <source>
        <dbReference type="Proteomes" id="UP000095280"/>
    </source>
</evidence>
<reference evidence="3" key="1">
    <citation type="submission" date="2016-11" db="UniProtKB">
        <authorList>
            <consortium name="WormBaseParasite"/>
        </authorList>
    </citation>
    <scope>IDENTIFICATION</scope>
</reference>
<proteinExistence type="predicted"/>
<dbReference type="WBParaSite" id="maker-unitig_21397-snap-gene-0.2-mRNA-1">
    <property type="protein sequence ID" value="maker-unitig_21397-snap-gene-0.2-mRNA-1"/>
    <property type="gene ID" value="maker-unitig_21397-snap-gene-0.2"/>
</dbReference>
<evidence type="ECO:0000313" key="3">
    <source>
        <dbReference type="WBParaSite" id="maker-unitig_21397-snap-gene-0.2-mRNA-1"/>
    </source>
</evidence>
<dbReference type="AlphaFoldDB" id="A0A1I8F677"/>
<feature type="region of interest" description="Disordered" evidence="1">
    <location>
        <begin position="1"/>
        <end position="65"/>
    </location>
</feature>